<dbReference type="STRING" id="246787.BcellWH2_03880"/>
<reference evidence="1 4" key="1">
    <citation type="journal article" date="2015" name="Science">
        <title>Genetic determinants of in vivo fitness and diet responsiveness in multiple human gut Bacteroides.</title>
        <authorList>
            <person name="Wu M."/>
            <person name="McNulty N.P."/>
            <person name="Rodionov D.A."/>
            <person name="Khoroshkin M.S."/>
            <person name="Griffin N.W."/>
            <person name="Cheng J."/>
            <person name="Latreille P."/>
            <person name="Kerstetter R.A."/>
            <person name="Terrapon N."/>
            <person name="Henrissat B."/>
            <person name="Osterman A.L."/>
            <person name="Gordon J.I."/>
        </authorList>
    </citation>
    <scope>NUCLEOTIDE SEQUENCE [LARGE SCALE GENOMIC DNA]</scope>
    <source>
        <strain evidence="1 4">WH2</strain>
    </source>
</reference>
<dbReference type="Proteomes" id="UP000061809">
    <property type="component" value="Chromosome"/>
</dbReference>
<dbReference type="PATRIC" id="fig|246787.4.peg.4016"/>
<evidence type="ECO:0000313" key="5">
    <source>
        <dbReference type="Proteomes" id="UP000448877"/>
    </source>
</evidence>
<dbReference type="EMBL" id="JAVSNH010000001">
    <property type="protein sequence ID" value="MDT4513553.1"/>
    <property type="molecule type" value="Genomic_DNA"/>
</dbReference>
<evidence type="ECO:0000313" key="4">
    <source>
        <dbReference type="Proteomes" id="UP000061809"/>
    </source>
</evidence>
<organism evidence="1 4">
    <name type="scientific">Bacteroides cellulosilyticus</name>
    <dbReference type="NCBI Taxonomy" id="246787"/>
    <lineage>
        <taxon>Bacteria</taxon>
        <taxon>Pseudomonadati</taxon>
        <taxon>Bacteroidota</taxon>
        <taxon>Bacteroidia</taxon>
        <taxon>Bacteroidales</taxon>
        <taxon>Bacteroidaceae</taxon>
        <taxon>Bacteroides</taxon>
    </lineage>
</organism>
<protein>
    <submittedName>
        <fullName evidence="1">Uncharacterized protein</fullName>
    </submittedName>
</protein>
<evidence type="ECO:0000313" key="2">
    <source>
        <dbReference type="EMBL" id="KAA5413788.1"/>
    </source>
</evidence>
<dbReference type="AlphaFoldDB" id="A0A0P0GUZ7"/>
<dbReference type="EMBL" id="VVYV01000047">
    <property type="protein sequence ID" value="KAA5413788.1"/>
    <property type="molecule type" value="Genomic_DNA"/>
</dbReference>
<dbReference type="EMBL" id="CP012801">
    <property type="protein sequence ID" value="ALJ61101.1"/>
    <property type="molecule type" value="Genomic_DNA"/>
</dbReference>
<gene>
    <name evidence="1" type="ORF">BcellWH2_03880</name>
    <name evidence="2" type="ORF">F2Y81_21905</name>
    <name evidence="3" type="ORF">RO785_21510</name>
</gene>
<evidence type="ECO:0000313" key="1">
    <source>
        <dbReference type="EMBL" id="ALJ61101.1"/>
    </source>
</evidence>
<reference evidence="3" key="3">
    <citation type="submission" date="2023-08" db="EMBL/GenBank/DDBJ databases">
        <title>Reintroducing virulent viruses to syntetic microbiomes.</title>
        <authorList>
            <person name="Wilde J."/>
            <person name="Boyes R."/>
            <person name="Robinson A.V."/>
            <person name="Daisley B.A."/>
            <person name="Allen-Vercoe E."/>
        </authorList>
    </citation>
    <scope>NUCLEOTIDE SEQUENCE</scope>
    <source>
        <strain evidence="3">225I_12FAA</strain>
    </source>
</reference>
<proteinExistence type="predicted"/>
<evidence type="ECO:0000313" key="3">
    <source>
        <dbReference type="EMBL" id="MDT4513553.1"/>
    </source>
</evidence>
<dbReference type="Proteomes" id="UP000448877">
    <property type="component" value="Unassembled WGS sequence"/>
</dbReference>
<name>A0A0P0GUZ7_9BACE</name>
<dbReference type="Proteomes" id="UP001266995">
    <property type="component" value="Unassembled WGS sequence"/>
</dbReference>
<sequence>MGEEKNSKKQSLPVPLSNTYRAAVGSALTLPMGVQGPPYRSGVNGHKNARHDYLAGFPAAR</sequence>
<reference evidence="2 5" key="2">
    <citation type="journal article" date="2019" name="Nat. Med.">
        <title>A library of human gut bacterial isolates paired with longitudinal multiomics data enables mechanistic microbiome research.</title>
        <authorList>
            <person name="Poyet M."/>
            <person name="Groussin M."/>
            <person name="Gibbons S.M."/>
            <person name="Avila-Pacheco J."/>
            <person name="Jiang X."/>
            <person name="Kearney S.M."/>
            <person name="Perrotta A.R."/>
            <person name="Berdy B."/>
            <person name="Zhao S."/>
            <person name="Lieberman T.D."/>
            <person name="Swanson P.K."/>
            <person name="Smith M."/>
            <person name="Roesemann S."/>
            <person name="Alexander J.E."/>
            <person name="Rich S.A."/>
            <person name="Livny J."/>
            <person name="Vlamakis H."/>
            <person name="Clish C."/>
            <person name="Bullock K."/>
            <person name="Deik A."/>
            <person name="Scott J."/>
            <person name="Pierce K.A."/>
            <person name="Xavier R.J."/>
            <person name="Alm E.J."/>
        </authorList>
    </citation>
    <scope>NUCLEOTIDE SEQUENCE [LARGE SCALE GENOMIC DNA]</scope>
    <source>
        <strain evidence="2 5">BIOML-A6</strain>
    </source>
</reference>
<accession>A0A0P0GUZ7</accession>
<dbReference type="RefSeq" id="WP_007215105.1">
    <property type="nucleotide sequence ID" value="NZ_CABMLT010000010.1"/>
</dbReference>
<dbReference type="KEGG" id="bcel:BcellWH2_03880"/>